<dbReference type="GO" id="GO:0008270">
    <property type="term" value="F:zinc ion binding"/>
    <property type="evidence" value="ECO:0007669"/>
    <property type="project" value="UniProtKB-KW"/>
</dbReference>
<dbReference type="Gene3D" id="3.30.110.120">
    <property type="match status" value="1"/>
</dbReference>
<dbReference type="InterPro" id="IPR055128">
    <property type="entry name" value="HypF_C_2"/>
</dbReference>
<keyword evidence="6" id="KW-0863">Zinc-finger</keyword>
<keyword evidence="4" id="KW-0436">Ligase</keyword>
<dbReference type="SUPFAM" id="SSF55821">
    <property type="entry name" value="YrdC/RibB"/>
    <property type="match status" value="1"/>
</dbReference>
<organism evidence="14 15">
    <name type="scientific">Porcincola intestinalis</name>
    <dbReference type="NCBI Taxonomy" id="2606632"/>
    <lineage>
        <taxon>Bacteria</taxon>
        <taxon>Bacillati</taxon>
        <taxon>Bacillota</taxon>
        <taxon>Clostridia</taxon>
        <taxon>Lachnospirales</taxon>
        <taxon>Lachnospiraceae</taxon>
        <taxon>Porcincola</taxon>
    </lineage>
</organism>
<evidence type="ECO:0000256" key="4">
    <source>
        <dbReference type="ARBA" id="ARBA00022598"/>
    </source>
</evidence>
<dbReference type="UniPathway" id="UPA00335"/>
<comment type="similarity">
    <text evidence="3 10">Belongs to the carbamoyltransferase HypF family.</text>
</comment>
<dbReference type="SUPFAM" id="SSF53067">
    <property type="entry name" value="Actin-like ATPase domain"/>
    <property type="match status" value="1"/>
</dbReference>
<comment type="pathway">
    <text evidence="1">Protein modification; [NiFe] hydrogenase maturation.</text>
</comment>
<dbReference type="PROSITE" id="PS51163">
    <property type="entry name" value="YRDC"/>
    <property type="match status" value="1"/>
</dbReference>
<evidence type="ECO:0000256" key="2">
    <source>
        <dbReference type="ARBA" id="ARBA00005614"/>
    </source>
</evidence>
<dbReference type="RefSeq" id="WP_154525606.1">
    <property type="nucleotide sequence ID" value="NZ_VULZ01000008.1"/>
</dbReference>
<dbReference type="InterPro" id="IPR043129">
    <property type="entry name" value="ATPase_NBD"/>
</dbReference>
<dbReference type="Pfam" id="PF22521">
    <property type="entry name" value="HypF_C_2"/>
    <property type="match status" value="1"/>
</dbReference>
<keyword evidence="11" id="KW-0378">Hydrolase</keyword>
<feature type="active site" evidence="11">
    <location>
        <position position="39"/>
    </location>
</feature>
<evidence type="ECO:0000256" key="10">
    <source>
        <dbReference type="PIRNR" id="PIRNR006256"/>
    </source>
</evidence>
<dbReference type="EC" id="6.2.-.-" evidence="10"/>
<dbReference type="PROSITE" id="PS00150">
    <property type="entry name" value="ACYLPHOSPHATASE_1"/>
    <property type="match status" value="1"/>
</dbReference>
<dbReference type="InterPro" id="IPR041440">
    <property type="entry name" value="HypF_C"/>
</dbReference>
<dbReference type="InterPro" id="IPR011125">
    <property type="entry name" value="Znf_HypF"/>
</dbReference>
<dbReference type="InterPro" id="IPR004421">
    <property type="entry name" value="Carbamoyltransferase_HypF"/>
</dbReference>
<dbReference type="InterPro" id="IPR017945">
    <property type="entry name" value="DHBP_synth_RibB-like_a/b_dom"/>
</dbReference>
<dbReference type="InterPro" id="IPR001792">
    <property type="entry name" value="Acylphosphatase-like_dom"/>
</dbReference>
<feature type="domain" description="YrdC-like" evidence="13">
    <location>
        <begin position="219"/>
        <end position="411"/>
    </location>
</feature>
<evidence type="ECO:0000256" key="11">
    <source>
        <dbReference type="PROSITE-ProRule" id="PRU00520"/>
    </source>
</evidence>
<evidence type="ECO:0000256" key="8">
    <source>
        <dbReference type="ARBA" id="ARBA00047645"/>
    </source>
</evidence>
<name>A0A6L5X8K2_9FIRM</name>
<evidence type="ECO:0000256" key="1">
    <source>
        <dbReference type="ARBA" id="ARBA00004711"/>
    </source>
</evidence>
<accession>A0A6L5X8K2</accession>
<keyword evidence="15" id="KW-1185">Reference proteome</keyword>
<evidence type="ECO:0000259" key="13">
    <source>
        <dbReference type="PROSITE" id="PS51163"/>
    </source>
</evidence>
<evidence type="ECO:0000256" key="9">
    <source>
        <dbReference type="ARBA" id="ARBA00048220"/>
    </source>
</evidence>
<proteinExistence type="inferred from homology"/>
<keyword evidence="14" id="KW-0808">Transferase</keyword>
<dbReference type="GO" id="GO:0003725">
    <property type="term" value="F:double-stranded RNA binding"/>
    <property type="evidence" value="ECO:0007669"/>
    <property type="project" value="InterPro"/>
</dbReference>
<dbReference type="AlphaFoldDB" id="A0A6L5X8K2"/>
<dbReference type="GO" id="GO:0016743">
    <property type="term" value="F:carboxyl- or carbamoyltransferase activity"/>
    <property type="evidence" value="ECO:0007669"/>
    <property type="project" value="UniProtKB-UniRule"/>
</dbReference>
<evidence type="ECO:0000256" key="7">
    <source>
        <dbReference type="ARBA" id="ARBA00022833"/>
    </source>
</evidence>
<sequence>MEKTERRQIRVYGIVQGVGFRPAVDRHAHALGIRGTVANRGSFVEINAEGVPSVLDEFEKRVKEQPPERAVILKMDVKLLEQSSAAGFGDIAGQSQESDGFRIVESEKTSGEIFISPDIAICDTCKAELFDKNSRRYLHPFINCTCCGPRFSLLEALPYDRERTSMKKFPMCPQCRREYYDPKSRFYDAQPVCCNDCGPQVYLIERAGETDRRISVRGAAAISRARQILVQGGIIAVKGIGGFHLACNAADEAAVMRLRRLKRRPMKPFAVMARDEAVCRRECEVSPEQHRILTGHQKPILLLPKKTGGRICSAVAPDIPTIGMMLPYAPIQLLLFTYEDVWQERMPDVLVMTSGNASGAPIASNDAEALDEIAGFCDAILSNNRDIRIRTDDSVMDFYDKAPYMIRRSRGYAPLPFLVSRPYQGQVLGIGGELKNTFCLGKDQIFYPSAYVGDLADLRTVKALEDAVKKTETLLEMKPQVIAADLHPKYNSTLVAEKLAEERGIPLLRVQHHYAHVLSCMAENDYLEPVIGVSFDGTGFGTDGTIWGGEFLLSDIGHFERGGHIAPFWQIGGDMAAREGWRIAVSMLQQIFGAGADDIIRRLGLCDEMAAGALKVLFTRKINAVQSTSAGRLFDAVSAILGIRRASTYEGEAATALMYSAMRGRAHAAGSLASLTELCQSGDSLAQNRQAVEAGGQPQPDVLPTDSLVRAFVLAKLDGAGSEELAYEFHRGLAQMIVQETVSLSERTGVKTAALTGGVFQNRLLLELVEKELQAEKIQVLRHHLVPPNDGGIALGQALYAMAALGQENGRKPPAEQRS</sequence>
<dbReference type="PANTHER" id="PTHR42959:SF1">
    <property type="entry name" value="CARBAMOYLTRANSFERASE HYPF"/>
    <property type="match status" value="1"/>
</dbReference>
<reference evidence="14 15" key="1">
    <citation type="submission" date="2019-08" db="EMBL/GenBank/DDBJ databases">
        <title>In-depth cultivation of the pig gut microbiome towards novel bacterial diversity and tailored functional studies.</title>
        <authorList>
            <person name="Wylensek D."/>
            <person name="Hitch T.C.A."/>
            <person name="Clavel T."/>
        </authorList>
    </citation>
    <scope>NUCLEOTIDE SEQUENCE [LARGE SCALE GENOMIC DNA]</scope>
    <source>
        <strain evidence="14 15">Oil+RF-744-WCA-WT-11</strain>
    </source>
</reference>
<keyword evidence="7" id="KW-0862">Zinc</keyword>
<evidence type="ECO:0000256" key="3">
    <source>
        <dbReference type="ARBA" id="ARBA00008097"/>
    </source>
</evidence>
<comment type="catalytic activity">
    <reaction evidence="8 11">
        <text>an acyl phosphate + H2O = a carboxylate + phosphate + H(+)</text>
        <dbReference type="Rhea" id="RHEA:14965"/>
        <dbReference type="ChEBI" id="CHEBI:15377"/>
        <dbReference type="ChEBI" id="CHEBI:15378"/>
        <dbReference type="ChEBI" id="CHEBI:29067"/>
        <dbReference type="ChEBI" id="CHEBI:43474"/>
        <dbReference type="ChEBI" id="CHEBI:59918"/>
        <dbReference type="EC" id="3.6.1.7"/>
    </reaction>
</comment>
<comment type="similarity">
    <text evidence="2">Belongs to the acylphosphatase family.</text>
</comment>
<dbReference type="InterPro" id="IPR017968">
    <property type="entry name" value="Acylphosphatase_CS"/>
</dbReference>
<dbReference type="GO" id="GO:0003998">
    <property type="term" value="F:acylphosphatase activity"/>
    <property type="evidence" value="ECO:0007669"/>
    <property type="project" value="UniProtKB-EC"/>
</dbReference>
<dbReference type="InterPro" id="IPR006070">
    <property type="entry name" value="Sua5-like_dom"/>
</dbReference>
<dbReference type="Pfam" id="PF07503">
    <property type="entry name" value="zf-HYPF"/>
    <property type="match status" value="2"/>
</dbReference>
<dbReference type="Gene3D" id="3.90.870.50">
    <property type="match status" value="1"/>
</dbReference>
<dbReference type="Pfam" id="PF01300">
    <property type="entry name" value="Sua5_yciO_yrdC"/>
    <property type="match status" value="1"/>
</dbReference>
<dbReference type="InterPro" id="IPR051060">
    <property type="entry name" value="Carbamoyltrans_HypF-like"/>
</dbReference>
<dbReference type="NCBIfam" id="TIGR00143">
    <property type="entry name" value="hypF"/>
    <property type="match status" value="1"/>
</dbReference>
<dbReference type="SUPFAM" id="SSF54975">
    <property type="entry name" value="Acylphosphatase/BLUF domain-like"/>
    <property type="match status" value="1"/>
</dbReference>
<dbReference type="PIRSF" id="PIRSF006256">
    <property type="entry name" value="CMPcnvr_hdrg_mat"/>
    <property type="match status" value="1"/>
</dbReference>
<feature type="domain" description="Acylphosphatase-like" evidence="12">
    <location>
        <begin position="6"/>
        <end position="105"/>
    </location>
</feature>
<dbReference type="Pfam" id="PF00708">
    <property type="entry name" value="Acylphosphatase"/>
    <property type="match status" value="1"/>
</dbReference>
<dbReference type="GO" id="GO:0016874">
    <property type="term" value="F:ligase activity"/>
    <property type="evidence" value="ECO:0007669"/>
    <property type="project" value="UniProtKB-UniRule"/>
</dbReference>
<evidence type="ECO:0000313" key="15">
    <source>
        <dbReference type="Proteomes" id="UP000481852"/>
    </source>
</evidence>
<dbReference type="GO" id="GO:0051604">
    <property type="term" value="P:protein maturation"/>
    <property type="evidence" value="ECO:0007669"/>
    <property type="project" value="TreeGrafter"/>
</dbReference>
<evidence type="ECO:0000313" key="14">
    <source>
        <dbReference type="EMBL" id="MSS15104.1"/>
    </source>
</evidence>
<feature type="active site" evidence="11">
    <location>
        <position position="21"/>
    </location>
</feature>
<comment type="caution">
    <text evidence="14">The sequence shown here is derived from an EMBL/GenBank/DDBJ whole genome shotgun (WGS) entry which is preliminary data.</text>
</comment>
<dbReference type="PANTHER" id="PTHR42959">
    <property type="entry name" value="CARBAMOYLTRANSFERASE"/>
    <property type="match status" value="1"/>
</dbReference>
<gene>
    <name evidence="14" type="primary">hypF</name>
    <name evidence="14" type="ORF">FYJ35_08660</name>
</gene>
<protein>
    <recommendedName>
        <fullName evidence="10">Carbamoyltransferase</fullName>
        <ecNumber evidence="10">6.2.-.-</ecNumber>
    </recommendedName>
</protein>
<dbReference type="Gene3D" id="3.30.420.40">
    <property type="match status" value="1"/>
</dbReference>
<dbReference type="Proteomes" id="UP000481852">
    <property type="component" value="Unassembled WGS sequence"/>
</dbReference>
<dbReference type="InterPro" id="IPR036046">
    <property type="entry name" value="Acylphosphatase-like_dom_sf"/>
</dbReference>
<dbReference type="PROSITE" id="PS51160">
    <property type="entry name" value="ACYLPHOSPHATASE_3"/>
    <property type="match status" value="1"/>
</dbReference>
<comment type="catalytic activity">
    <reaction evidence="9">
        <text>C-terminal L-cysteinyl-[HypE protein] + carbamoyl phosphate + ATP + H2O = C-terminal S-carboxamide-L-cysteinyl-[HypE protein] + AMP + phosphate + diphosphate + H(+)</text>
        <dbReference type="Rhea" id="RHEA:55636"/>
        <dbReference type="Rhea" id="RHEA-COMP:14247"/>
        <dbReference type="Rhea" id="RHEA-COMP:14392"/>
        <dbReference type="ChEBI" id="CHEBI:15377"/>
        <dbReference type="ChEBI" id="CHEBI:15378"/>
        <dbReference type="ChEBI" id="CHEBI:30616"/>
        <dbReference type="ChEBI" id="CHEBI:33019"/>
        <dbReference type="ChEBI" id="CHEBI:43474"/>
        <dbReference type="ChEBI" id="CHEBI:58228"/>
        <dbReference type="ChEBI" id="CHEBI:76913"/>
        <dbReference type="ChEBI" id="CHEBI:139126"/>
        <dbReference type="ChEBI" id="CHEBI:456215"/>
    </reaction>
</comment>
<dbReference type="Pfam" id="PF17788">
    <property type="entry name" value="HypF_C"/>
    <property type="match status" value="1"/>
</dbReference>
<dbReference type="EMBL" id="VULZ01000008">
    <property type="protein sequence ID" value="MSS15104.1"/>
    <property type="molecule type" value="Genomic_DNA"/>
</dbReference>
<evidence type="ECO:0000256" key="6">
    <source>
        <dbReference type="ARBA" id="ARBA00022771"/>
    </source>
</evidence>
<evidence type="ECO:0000259" key="12">
    <source>
        <dbReference type="PROSITE" id="PS51160"/>
    </source>
</evidence>
<keyword evidence="5" id="KW-0479">Metal-binding</keyword>
<dbReference type="Gene3D" id="3.30.420.360">
    <property type="match status" value="1"/>
</dbReference>
<evidence type="ECO:0000256" key="5">
    <source>
        <dbReference type="ARBA" id="ARBA00022723"/>
    </source>
</evidence>